<dbReference type="EMBL" id="SKBQ01000048">
    <property type="protein sequence ID" value="TPX11506.1"/>
    <property type="molecule type" value="Genomic_DNA"/>
</dbReference>
<reference evidence="2 3" key="1">
    <citation type="submission" date="2019-06" db="EMBL/GenBank/DDBJ databases">
        <title>Draft genome sequence of the filamentous fungus Phialemoniopsis curvata isolated from diesel fuel.</title>
        <authorList>
            <person name="Varaljay V.A."/>
            <person name="Lyon W.J."/>
            <person name="Crouch A.L."/>
            <person name="Drake C.E."/>
            <person name="Hollomon J.M."/>
            <person name="Nadeau L.J."/>
            <person name="Nunn H.S."/>
            <person name="Stevenson B.S."/>
            <person name="Bojanowski C.L."/>
            <person name="Crookes-Goodson W.J."/>
        </authorList>
    </citation>
    <scope>NUCLEOTIDE SEQUENCE [LARGE SCALE GENOMIC DNA]</scope>
    <source>
        <strain evidence="2 3">D216</strain>
    </source>
</reference>
<evidence type="ECO:0000313" key="3">
    <source>
        <dbReference type="Proteomes" id="UP000319257"/>
    </source>
</evidence>
<keyword evidence="3" id="KW-1185">Reference proteome</keyword>
<sequence>MVDAAKPRAVGPPTAIPIDLELQKALYRPIILDCALFKACKERRSGSDGTSSAENDSLLTEAQLFKCFVNKLAQCCDSNRGGDTVTSICVLQGDEGPEYVLASNQRDDFDLEDVKNSLQKLLESVAHNAAEMKPKTMVAMVLRDVVLMTQPRIKIYLDELSKWLKLCLAHCQRQAVVDLTLQNELNNLLSKASFPTDNVTYPQTQAAFSSRCVTLIRAIVAIYNSKIEEAIINKAKDGEMSGSEAWCELRHYLGRLSSCRQAAEMIVSSEKRWPQFFRNFTITVVPSSSLHGRPLPSHESHKAAEIIRAMCHGHEEDAAPYLSKAADLQKFGLDSLIRKEINRRWYRGVHAEVLVHDYLLKRGVYHKSQYWNGWKYIGSSKPTCRLCSYYFHHHLDRVSVRASHLNLYRNWRLPDIYDDDPDAHAEQRRLELLAHITERVQEDAKRTLEERVARGKRYDSNTCSAWPGECRDVSEDSEYMSDVMSQSDQGDTSPDTSETPSTASDDEEPFVSAGEESDCDDGGGSL</sequence>
<accession>A0A507AXM8</accession>
<dbReference type="InParanoid" id="A0A507AXM8"/>
<dbReference type="AlphaFoldDB" id="A0A507AXM8"/>
<proteinExistence type="predicted"/>
<evidence type="ECO:0000313" key="2">
    <source>
        <dbReference type="EMBL" id="TPX11506.1"/>
    </source>
</evidence>
<dbReference type="Pfam" id="PF14441">
    <property type="entry name" value="OTT_1508_deam"/>
    <property type="match status" value="1"/>
</dbReference>
<feature type="compositionally biased region" description="Low complexity" evidence="1">
    <location>
        <begin position="491"/>
        <end position="503"/>
    </location>
</feature>
<dbReference type="OrthoDB" id="3251507at2759"/>
<feature type="region of interest" description="Disordered" evidence="1">
    <location>
        <begin position="474"/>
        <end position="526"/>
    </location>
</feature>
<gene>
    <name evidence="2" type="ORF">E0L32_007717</name>
</gene>
<name>A0A507AXM8_9PEZI</name>
<dbReference type="PANTHER" id="PTHR42037:SF1">
    <property type="match status" value="1"/>
</dbReference>
<feature type="compositionally biased region" description="Acidic residues" evidence="1">
    <location>
        <begin position="504"/>
        <end position="526"/>
    </location>
</feature>
<dbReference type="Proteomes" id="UP000319257">
    <property type="component" value="Unassembled WGS sequence"/>
</dbReference>
<dbReference type="InterPro" id="IPR027796">
    <property type="entry name" value="OTT_1508_deam-like"/>
</dbReference>
<evidence type="ECO:0000256" key="1">
    <source>
        <dbReference type="SAM" id="MobiDB-lite"/>
    </source>
</evidence>
<organism evidence="2 3">
    <name type="scientific">Thyridium curvatum</name>
    <dbReference type="NCBI Taxonomy" id="1093900"/>
    <lineage>
        <taxon>Eukaryota</taxon>
        <taxon>Fungi</taxon>
        <taxon>Dikarya</taxon>
        <taxon>Ascomycota</taxon>
        <taxon>Pezizomycotina</taxon>
        <taxon>Sordariomycetes</taxon>
        <taxon>Sordariomycetidae</taxon>
        <taxon>Thyridiales</taxon>
        <taxon>Thyridiaceae</taxon>
        <taxon>Thyridium</taxon>
    </lineage>
</organism>
<protein>
    <submittedName>
        <fullName evidence="2">Uncharacterized protein</fullName>
    </submittedName>
</protein>
<dbReference type="PANTHER" id="PTHR42037">
    <property type="match status" value="1"/>
</dbReference>
<dbReference type="STRING" id="1093900.A0A507AXM8"/>
<dbReference type="GeneID" id="41975164"/>
<dbReference type="RefSeq" id="XP_030993217.1">
    <property type="nucleotide sequence ID" value="XM_031142492.1"/>
</dbReference>
<comment type="caution">
    <text evidence="2">The sequence shown here is derived from an EMBL/GenBank/DDBJ whole genome shotgun (WGS) entry which is preliminary data.</text>
</comment>